<comment type="caution">
    <text evidence="2">The sequence shown here is derived from an EMBL/GenBank/DDBJ whole genome shotgun (WGS) entry which is preliminary data.</text>
</comment>
<accession>A0AAV4DTN0</accession>
<name>A0AAV4DTN0_9GAST</name>
<dbReference type="Proteomes" id="UP000735302">
    <property type="component" value="Unassembled WGS sequence"/>
</dbReference>
<organism evidence="2 3">
    <name type="scientific">Plakobranchus ocellatus</name>
    <dbReference type="NCBI Taxonomy" id="259542"/>
    <lineage>
        <taxon>Eukaryota</taxon>
        <taxon>Metazoa</taxon>
        <taxon>Spiralia</taxon>
        <taxon>Lophotrochozoa</taxon>
        <taxon>Mollusca</taxon>
        <taxon>Gastropoda</taxon>
        <taxon>Heterobranchia</taxon>
        <taxon>Euthyneura</taxon>
        <taxon>Panpulmonata</taxon>
        <taxon>Sacoglossa</taxon>
        <taxon>Placobranchoidea</taxon>
        <taxon>Plakobranchidae</taxon>
        <taxon>Plakobranchus</taxon>
    </lineage>
</organism>
<keyword evidence="3" id="KW-1185">Reference proteome</keyword>
<feature type="region of interest" description="Disordered" evidence="1">
    <location>
        <begin position="76"/>
        <end position="97"/>
    </location>
</feature>
<dbReference type="EMBL" id="BLXT01008339">
    <property type="protein sequence ID" value="GFO47658.1"/>
    <property type="molecule type" value="Genomic_DNA"/>
</dbReference>
<evidence type="ECO:0000256" key="1">
    <source>
        <dbReference type="SAM" id="MobiDB-lite"/>
    </source>
</evidence>
<gene>
    <name evidence="2" type="ORF">PoB_007416300</name>
</gene>
<feature type="compositionally biased region" description="Basic and acidic residues" evidence="1">
    <location>
        <begin position="88"/>
        <end position="97"/>
    </location>
</feature>
<feature type="region of interest" description="Disordered" evidence="1">
    <location>
        <begin position="1"/>
        <end position="35"/>
    </location>
</feature>
<sequence length="97" mass="10385">MLLGFPSGWGADGGARTRDRSHGGFTSHCATDSPISSRRDKFYITKGRGNINREYEDSRPQRGYKSNNMIIGPSGTVGGLKLATDGPADPRARSLTG</sequence>
<proteinExistence type="predicted"/>
<reference evidence="2 3" key="1">
    <citation type="journal article" date="2021" name="Elife">
        <title>Chloroplast acquisition without the gene transfer in kleptoplastic sea slugs, Plakobranchus ocellatus.</title>
        <authorList>
            <person name="Maeda T."/>
            <person name="Takahashi S."/>
            <person name="Yoshida T."/>
            <person name="Shimamura S."/>
            <person name="Takaki Y."/>
            <person name="Nagai Y."/>
            <person name="Toyoda A."/>
            <person name="Suzuki Y."/>
            <person name="Arimoto A."/>
            <person name="Ishii H."/>
            <person name="Satoh N."/>
            <person name="Nishiyama T."/>
            <person name="Hasebe M."/>
            <person name="Maruyama T."/>
            <person name="Minagawa J."/>
            <person name="Obokata J."/>
            <person name="Shigenobu S."/>
        </authorList>
    </citation>
    <scope>NUCLEOTIDE SEQUENCE [LARGE SCALE GENOMIC DNA]</scope>
</reference>
<evidence type="ECO:0000313" key="2">
    <source>
        <dbReference type="EMBL" id="GFO47658.1"/>
    </source>
</evidence>
<dbReference type="AlphaFoldDB" id="A0AAV4DTN0"/>
<evidence type="ECO:0000313" key="3">
    <source>
        <dbReference type="Proteomes" id="UP000735302"/>
    </source>
</evidence>
<protein>
    <submittedName>
        <fullName evidence="2">Uncharacterized protein</fullName>
    </submittedName>
</protein>